<evidence type="ECO:0000256" key="1">
    <source>
        <dbReference type="ARBA" id="ARBA00004635"/>
    </source>
</evidence>
<proteinExistence type="inferred from homology"/>
<evidence type="ECO:0000313" key="9">
    <source>
        <dbReference type="EMBL" id="KAB2331470.1"/>
    </source>
</evidence>
<keyword evidence="4" id="KW-0564">Palmitate</keyword>
<dbReference type="PIRSF" id="PIRSF002854">
    <property type="entry name" value="MetQ"/>
    <property type="match status" value="1"/>
</dbReference>
<dbReference type="PROSITE" id="PS51257">
    <property type="entry name" value="PROKAR_LIPOPROTEIN"/>
    <property type="match status" value="1"/>
</dbReference>
<gene>
    <name evidence="9" type="ORF">F7732_16660</name>
</gene>
<dbReference type="PANTHER" id="PTHR30429">
    <property type="entry name" value="D-METHIONINE-BINDING LIPOPROTEIN METQ"/>
    <property type="match status" value="1"/>
</dbReference>
<evidence type="ECO:0000313" key="10">
    <source>
        <dbReference type="Proteomes" id="UP000441354"/>
    </source>
</evidence>
<dbReference type="Gene3D" id="3.40.190.10">
    <property type="entry name" value="Periplasmic binding protein-like II"/>
    <property type="match status" value="2"/>
</dbReference>
<evidence type="ECO:0000256" key="7">
    <source>
        <dbReference type="PIRSR" id="PIRSR002854-1"/>
    </source>
</evidence>
<dbReference type="PANTHER" id="PTHR30429:SF3">
    <property type="entry name" value="LIPOPROTEIN"/>
    <property type="match status" value="1"/>
</dbReference>
<keyword evidence="2 8" id="KW-0732">Signal</keyword>
<dbReference type="OrthoDB" id="9812878at2"/>
<evidence type="ECO:0000256" key="3">
    <source>
        <dbReference type="ARBA" id="ARBA00023136"/>
    </source>
</evidence>
<dbReference type="RefSeq" id="WP_151575124.1">
    <property type="nucleotide sequence ID" value="NZ_WBOT01000005.1"/>
</dbReference>
<comment type="subcellular location">
    <subcellularLocation>
        <location evidence="1">Membrane</location>
        <topology evidence="1">Lipid-anchor</topology>
    </subcellularLocation>
</comment>
<keyword evidence="3" id="KW-0472">Membrane</keyword>
<accession>A0A7V7RL90</accession>
<dbReference type="SUPFAM" id="SSF53850">
    <property type="entry name" value="Periplasmic binding protein-like II"/>
    <property type="match status" value="1"/>
</dbReference>
<protein>
    <recommendedName>
        <fullName evidence="6">Lipoprotein</fullName>
    </recommendedName>
</protein>
<dbReference type="InterPro" id="IPR004872">
    <property type="entry name" value="Lipoprotein_NlpA"/>
</dbReference>
<comment type="similarity">
    <text evidence="6">Belongs to the nlpA lipoprotein family.</text>
</comment>
<dbReference type="GO" id="GO:0016020">
    <property type="term" value="C:membrane"/>
    <property type="evidence" value="ECO:0007669"/>
    <property type="project" value="UniProtKB-SubCell"/>
</dbReference>
<dbReference type="EMBL" id="WBOT01000005">
    <property type="protein sequence ID" value="KAB2331470.1"/>
    <property type="molecule type" value="Genomic_DNA"/>
</dbReference>
<keyword evidence="5 6" id="KW-0449">Lipoprotein</keyword>
<dbReference type="AlphaFoldDB" id="A0A7V7RL90"/>
<comment type="caution">
    <text evidence="9">The sequence shown here is derived from an EMBL/GenBank/DDBJ whole genome shotgun (WGS) entry which is preliminary data.</text>
</comment>
<name>A0A7V7RL90_9BACI</name>
<reference evidence="9 10" key="1">
    <citation type="journal article" date="2014" name="Arch. Microbiol.">
        <title>Bacillus mesophilum sp. nov., strain IITR-54T, a novel 4-chlorobiphenyl dechlorinating bacterium.</title>
        <authorList>
            <person name="Manickam N."/>
            <person name="Singh N.K."/>
            <person name="Bajaj A."/>
            <person name="Kumar R.M."/>
            <person name="Kaur G."/>
            <person name="Kaur N."/>
            <person name="Bala M."/>
            <person name="Kumar A."/>
            <person name="Mayilraj S."/>
        </authorList>
    </citation>
    <scope>NUCLEOTIDE SEQUENCE [LARGE SCALE GENOMIC DNA]</scope>
    <source>
        <strain evidence="9 10">IITR-54</strain>
    </source>
</reference>
<evidence type="ECO:0000256" key="8">
    <source>
        <dbReference type="SAM" id="SignalP"/>
    </source>
</evidence>
<feature type="lipid moiety-binding region" description="S-diacylglycerol cysteine" evidence="7">
    <location>
        <position position="20"/>
    </location>
</feature>
<feature type="signal peptide" evidence="8">
    <location>
        <begin position="1"/>
        <end position="21"/>
    </location>
</feature>
<dbReference type="Proteomes" id="UP000441354">
    <property type="component" value="Unassembled WGS sequence"/>
</dbReference>
<evidence type="ECO:0000256" key="4">
    <source>
        <dbReference type="ARBA" id="ARBA00023139"/>
    </source>
</evidence>
<organism evidence="9 10">
    <name type="scientific">Bacillus mesophilum</name>
    <dbReference type="NCBI Taxonomy" id="1071718"/>
    <lineage>
        <taxon>Bacteria</taxon>
        <taxon>Bacillati</taxon>
        <taxon>Bacillota</taxon>
        <taxon>Bacilli</taxon>
        <taxon>Bacillales</taxon>
        <taxon>Bacillaceae</taxon>
        <taxon>Bacillus</taxon>
    </lineage>
</organism>
<feature type="chain" id="PRO_5030609104" description="Lipoprotein" evidence="8">
    <location>
        <begin position="22"/>
        <end position="278"/>
    </location>
</feature>
<dbReference type="Pfam" id="PF03180">
    <property type="entry name" value="Lipoprotein_9"/>
    <property type="match status" value="1"/>
</dbReference>
<evidence type="ECO:0000256" key="5">
    <source>
        <dbReference type="ARBA" id="ARBA00023288"/>
    </source>
</evidence>
<sequence length="278" mass="30433">MVKNKLMVLILILTAILAACASESSPGDNVVKVGTTSAEAPTWELVKDLAAEEDIEIEIINFNDYVQPNLTLDSGEIDLNAFQTIVYFDSFVEDRNLDLAAIGTTSIWPMGIYSNRIQDVSELQEGDQVIIPKDPTNLGRALSLLEKAELIQLKEGFDGTGGVENVVENPKNLEIIPVDAGQTPRGLDDAAISIINSDMAINSGLNPTNDPIFREDSSNKAYINIIAAQTENKDDEVLNRIVEIYHTDEVSSFIEEEFGGAALPVKEPISFLDDYEQN</sequence>
<keyword evidence="10" id="KW-1185">Reference proteome</keyword>
<evidence type="ECO:0000256" key="6">
    <source>
        <dbReference type="PIRNR" id="PIRNR002854"/>
    </source>
</evidence>
<evidence type="ECO:0000256" key="2">
    <source>
        <dbReference type="ARBA" id="ARBA00022729"/>
    </source>
</evidence>